<evidence type="ECO:0000313" key="2">
    <source>
        <dbReference type="EMBL" id="ABN99344.1"/>
    </source>
</evidence>
<dbReference type="Pfam" id="PF18029">
    <property type="entry name" value="Glyoxalase_6"/>
    <property type="match status" value="2"/>
</dbReference>
<organism evidence="2">
    <name type="scientific">Mycobacterium sp. (strain JLS)</name>
    <dbReference type="NCBI Taxonomy" id="164757"/>
    <lineage>
        <taxon>Bacteria</taxon>
        <taxon>Bacillati</taxon>
        <taxon>Actinomycetota</taxon>
        <taxon>Actinomycetes</taxon>
        <taxon>Mycobacteriales</taxon>
        <taxon>Mycobacteriaceae</taxon>
        <taxon>Mycobacterium</taxon>
    </lineage>
</organism>
<feature type="domain" description="Glyoxalase-like" evidence="1">
    <location>
        <begin position="9"/>
        <end position="94"/>
    </location>
</feature>
<gene>
    <name evidence="2" type="ordered locus">Mjls_3567</name>
</gene>
<name>A0A5Q5CIT0_MYCSJ</name>
<accession>A0A5Q5CIT0</accession>
<dbReference type="PANTHER" id="PTHR35908:SF1">
    <property type="entry name" value="CONSERVED PROTEIN"/>
    <property type="match status" value="1"/>
</dbReference>
<reference evidence="2" key="1">
    <citation type="submission" date="2007-02" db="EMBL/GenBank/DDBJ databases">
        <title>Complete sequence of Mycobacterium sp. JLS.</title>
        <authorList>
            <consortium name="US DOE Joint Genome Institute"/>
            <person name="Copeland A."/>
            <person name="Lucas S."/>
            <person name="Lapidus A."/>
            <person name="Barry K."/>
            <person name="Detter J.C."/>
            <person name="Glavina del Rio T."/>
            <person name="Hammon N."/>
            <person name="Israni S."/>
            <person name="Dalin E."/>
            <person name="Tice H."/>
            <person name="Pitluck S."/>
            <person name="Chain P."/>
            <person name="Malfatti S."/>
            <person name="Shin M."/>
            <person name="Vergez L."/>
            <person name="Schmutz J."/>
            <person name="Larimer F."/>
            <person name="Land M."/>
            <person name="Hauser L."/>
            <person name="Kyrpides N."/>
            <person name="Mikhailova N."/>
            <person name="Miller C.D."/>
            <person name="Anderson A.J."/>
            <person name="Sims R.C."/>
            <person name="Richardson P."/>
        </authorList>
    </citation>
    <scope>NUCLEOTIDE SEQUENCE [LARGE SCALE GENOMIC DNA]</scope>
    <source>
        <strain evidence="2">JLS</strain>
    </source>
</reference>
<dbReference type="Gene3D" id="3.10.180.10">
    <property type="entry name" value="2,3-Dihydroxybiphenyl 1,2-Dioxygenase, domain 1"/>
    <property type="match status" value="2"/>
</dbReference>
<dbReference type="InterPro" id="IPR041581">
    <property type="entry name" value="Glyoxalase_6"/>
</dbReference>
<proteinExistence type="predicted"/>
<evidence type="ECO:0000259" key="1">
    <source>
        <dbReference type="Pfam" id="PF18029"/>
    </source>
</evidence>
<dbReference type="AlphaFoldDB" id="A0A5Q5CIT0"/>
<sequence>MTATLGPLLVDAADPPAMAAFWSAALGRPEQERLLRFRVQRAPKTVKNRVHLDVAVGPEGRGVDRLLRLGARVLADHLPDWVTLADVEGNEFCAFPGRPDDDAAARVFAVCTDSAQPEQLAAWWAARVGARIGPGPDQTPRWLHGCAGWPGLIWKFVRVDDARITPNRWWPTLAESVDDLVAAGALMRSDGTLVDPQGNEFSADPESPAG</sequence>
<dbReference type="PANTHER" id="PTHR35908">
    <property type="entry name" value="HYPOTHETICAL FUSION PROTEIN"/>
    <property type="match status" value="1"/>
</dbReference>
<protein>
    <recommendedName>
        <fullName evidence="1">Glyoxalase-like domain-containing protein</fullName>
    </recommendedName>
</protein>
<dbReference type="EMBL" id="CP000580">
    <property type="protein sequence ID" value="ABN99344.1"/>
    <property type="molecule type" value="Genomic_DNA"/>
</dbReference>
<dbReference type="InterPro" id="IPR029068">
    <property type="entry name" value="Glyas_Bleomycin-R_OHBP_Dase"/>
</dbReference>
<feature type="domain" description="Glyoxalase-like" evidence="1">
    <location>
        <begin position="110"/>
        <end position="202"/>
    </location>
</feature>
<dbReference type="KEGG" id="mjl:Mjls_3567"/>